<dbReference type="AlphaFoldDB" id="A0A2Z4LMA7"/>
<dbReference type="RefSeq" id="WP_029330116.1">
    <property type="nucleotide sequence ID" value="NZ_CP030103.1"/>
</dbReference>
<sequence>MAEKKMKKDRKGLYIFLGTIGGTAALASLATGVAYAVQKNDRDTRNDAVLRAYSVTEEYAKDEAYRDAINLLTKDIEEWSKDKEANSEKITEAEKKIEIANNKIKENEKKYQPSIIWKVDQLSLKEVKEFNPTLEEVKAIVKEKEADDLKKEAEENKKKADEEKANKLKEAPKLNKELSEKRSAIKEDEYSKLSQDEKDVYASNELLTSALSSEEQDVEKKNELIITAYDKVVAAQEKIAKAIENKIRETIATLVE</sequence>
<reference evidence="2" key="1">
    <citation type="submission" date="2018-06" db="EMBL/GenBank/DDBJ databases">
        <title>Complete genome sequences of Mycoplasma anatis, M. anseris and M. cloacale type strains.</title>
        <authorList>
            <person name="Grozner D."/>
            <person name="Forro B."/>
            <person name="Sulyok K.M."/>
            <person name="Marton S."/>
            <person name="Kreizinger Z."/>
            <person name="Banyai K."/>
            <person name="Gyuranecz M."/>
        </authorList>
    </citation>
    <scope>NUCLEOTIDE SEQUENCE [LARGE SCALE GENOMIC DNA]</scope>
    <source>
        <strain evidence="2">NCTC 10199</strain>
    </source>
</reference>
<gene>
    <name evidence="1" type="ORF">DK849_02630</name>
</gene>
<proteinExistence type="predicted"/>
<accession>A0A2Z4LMA7</accession>
<evidence type="ECO:0000313" key="2">
    <source>
        <dbReference type="Proteomes" id="UP000249865"/>
    </source>
</evidence>
<dbReference type="KEGG" id="mclo:DK849_02630"/>
<keyword evidence="2" id="KW-1185">Reference proteome</keyword>
<dbReference type="Proteomes" id="UP000249865">
    <property type="component" value="Chromosome"/>
</dbReference>
<organism evidence="1 2">
    <name type="scientific">Metamycoplasma cloacale</name>
    <dbReference type="NCBI Taxonomy" id="92401"/>
    <lineage>
        <taxon>Bacteria</taxon>
        <taxon>Bacillati</taxon>
        <taxon>Mycoplasmatota</taxon>
        <taxon>Mycoplasmoidales</taxon>
        <taxon>Metamycoplasmataceae</taxon>
        <taxon>Metamycoplasma</taxon>
    </lineage>
</organism>
<dbReference type="EMBL" id="CP030103">
    <property type="protein sequence ID" value="AWX42941.1"/>
    <property type="molecule type" value="Genomic_DNA"/>
</dbReference>
<protein>
    <submittedName>
        <fullName evidence="1">Uncharacterized protein</fullName>
    </submittedName>
</protein>
<name>A0A2Z4LMA7_9BACT</name>
<evidence type="ECO:0000313" key="1">
    <source>
        <dbReference type="EMBL" id="AWX42941.1"/>
    </source>
</evidence>